<dbReference type="AlphaFoldDB" id="A0A9D4CSN0"/>
<sequence>MHMSKCKYLKGVTEHVSKHIVNVRNLCRTLPGQSDLFAGNGTRCALPIEGPGGRVAVLELNQPGRLPDTGVPVLQNGSKVNDFVFDPFDDSRLLVGCDNAKVYIWKIPDTGLTETLDDYESYLMSHTEKIYFVRFHPLAKNVVVTGAYDMKLKIWDLTDNTEQLEVTCHTDEIFCAEWSPDGRYLATVCKDGRVRIIDPRKQSVREGKGPEGSRGARVIWAVDMTYLVVSGFDRDSRRQLLVYSVGKLGNPLYEETLDVSPSILVPHYDEGTRTVFLTGRGDASIITYEVSEEYPHLFALTPVKPEGAHQGIYFLPVTSCSVRDVEIARAWRLTQSSVEPMSFTVPRVKTIYFQDDLFPDTIPPSVPSMTSQEWFRGENKMNKKISLRPKDMRPLSEALRRPPRPGSMTATIPTHTRLMSRRKKS</sequence>
<evidence type="ECO:0000256" key="9">
    <source>
        <dbReference type="RuleBase" id="RU280818"/>
    </source>
</evidence>
<evidence type="ECO:0000313" key="13">
    <source>
        <dbReference type="Proteomes" id="UP000828390"/>
    </source>
</evidence>
<dbReference type="SUPFAM" id="SSF69322">
    <property type="entry name" value="Tricorn protease domain 2"/>
    <property type="match status" value="1"/>
</dbReference>
<evidence type="ECO:0000256" key="4">
    <source>
        <dbReference type="ARBA" id="ARBA00022574"/>
    </source>
</evidence>
<evidence type="ECO:0000256" key="1">
    <source>
        <dbReference type="ARBA" id="ARBA00004496"/>
    </source>
</evidence>
<dbReference type="GO" id="GO:0030036">
    <property type="term" value="P:actin cytoskeleton organization"/>
    <property type="evidence" value="ECO:0007669"/>
    <property type="project" value="UniProtKB-ARBA"/>
</dbReference>
<evidence type="ECO:0000256" key="3">
    <source>
        <dbReference type="ARBA" id="ARBA00022490"/>
    </source>
</evidence>
<reference evidence="12" key="2">
    <citation type="submission" date="2020-11" db="EMBL/GenBank/DDBJ databases">
        <authorList>
            <person name="McCartney M.A."/>
            <person name="Auch B."/>
            <person name="Kono T."/>
            <person name="Mallez S."/>
            <person name="Becker A."/>
            <person name="Gohl D.M."/>
            <person name="Silverstein K.A.T."/>
            <person name="Koren S."/>
            <person name="Bechman K.B."/>
            <person name="Herman A."/>
            <person name="Abrahante J.E."/>
            <person name="Garbe J."/>
        </authorList>
    </citation>
    <scope>NUCLEOTIDE SEQUENCE</scope>
    <source>
        <strain evidence="12">Duluth1</strain>
        <tissue evidence="12">Whole animal</tissue>
    </source>
</reference>
<name>A0A9D4CSN0_DREPO</name>
<dbReference type="Pfam" id="PF16300">
    <property type="entry name" value="WD40_4"/>
    <property type="match status" value="1"/>
</dbReference>
<dbReference type="Pfam" id="PF00400">
    <property type="entry name" value="WD40"/>
    <property type="match status" value="2"/>
</dbReference>
<evidence type="ECO:0000256" key="8">
    <source>
        <dbReference type="PROSITE-ProRule" id="PRU00221"/>
    </source>
</evidence>
<evidence type="ECO:0000313" key="12">
    <source>
        <dbReference type="EMBL" id="KAH3730156.1"/>
    </source>
</evidence>
<dbReference type="InterPro" id="IPR001680">
    <property type="entry name" value="WD40_rpt"/>
</dbReference>
<dbReference type="FunFam" id="2.130.10.10:FF:000076">
    <property type="entry name" value="Coronin"/>
    <property type="match status" value="1"/>
</dbReference>
<evidence type="ECO:0000256" key="7">
    <source>
        <dbReference type="ARBA" id="ARBA00024838"/>
    </source>
</evidence>
<dbReference type="PANTHER" id="PTHR10856">
    <property type="entry name" value="CORONIN"/>
    <property type="match status" value="1"/>
</dbReference>
<evidence type="ECO:0000256" key="10">
    <source>
        <dbReference type="SAM" id="MobiDB-lite"/>
    </source>
</evidence>
<dbReference type="SMART" id="SM01167">
    <property type="entry name" value="DUF1900"/>
    <property type="match status" value="1"/>
</dbReference>
<dbReference type="InterPro" id="IPR019775">
    <property type="entry name" value="WD40_repeat_CS"/>
</dbReference>
<feature type="repeat" description="WD" evidence="8">
    <location>
        <begin position="123"/>
        <end position="165"/>
    </location>
</feature>
<keyword evidence="5 9" id="KW-0677">Repeat</keyword>
<dbReference type="EMBL" id="JAIWYP010000012">
    <property type="protein sequence ID" value="KAH3730156.1"/>
    <property type="molecule type" value="Genomic_DNA"/>
</dbReference>
<dbReference type="GO" id="GO:0003779">
    <property type="term" value="F:actin binding"/>
    <property type="evidence" value="ECO:0007669"/>
    <property type="project" value="UniProtKB-KW"/>
</dbReference>
<dbReference type="PANTHER" id="PTHR10856:SF20">
    <property type="entry name" value="CORONIN-7"/>
    <property type="match status" value="1"/>
</dbReference>
<evidence type="ECO:0000256" key="6">
    <source>
        <dbReference type="ARBA" id="ARBA00023203"/>
    </source>
</evidence>
<feature type="repeat" description="WD" evidence="8">
    <location>
        <begin position="166"/>
        <end position="198"/>
    </location>
</feature>
<organism evidence="12 13">
    <name type="scientific">Dreissena polymorpha</name>
    <name type="common">Zebra mussel</name>
    <name type="synonym">Mytilus polymorpha</name>
    <dbReference type="NCBI Taxonomy" id="45954"/>
    <lineage>
        <taxon>Eukaryota</taxon>
        <taxon>Metazoa</taxon>
        <taxon>Spiralia</taxon>
        <taxon>Lophotrochozoa</taxon>
        <taxon>Mollusca</taxon>
        <taxon>Bivalvia</taxon>
        <taxon>Autobranchia</taxon>
        <taxon>Heteroconchia</taxon>
        <taxon>Euheterodonta</taxon>
        <taxon>Imparidentia</taxon>
        <taxon>Neoheterodontei</taxon>
        <taxon>Myida</taxon>
        <taxon>Dreissenoidea</taxon>
        <taxon>Dreissenidae</taxon>
        <taxon>Dreissena</taxon>
    </lineage>
</organism>
<dbReference type="SMART" id="SM01166">
    <property type="entry name" value="DUF1899"/>
    <property type="match status" value="1"/>
</dbReference>
<dbReference type="InterPro" id="IPR015943">
    <property type="entry name" value="WD40/YVTN_repeat-like_dom_sf"/>
</dbReference>
<keyword evidence="6" id="KW-0009">Actin-binding</keyword>
<dbReference type="Pfam" id="PF08953">
    <property type="entry name" value="DUF1899"/>
    <property type="match status" value="1"/>
</dbReference>
<dbReference type="PROSITE" id="PS00678">
    <property type="entry name" value="WD_REPEATS_1"/>
    <property type="match status" value="1"/>
</dbReference>
<keyword evidence="4 8" id="KW-0853">WD repeat</keyword>
<comment type="similarity">
    <text evidence="2 9">Belongs to the WD repeat coronin family.</text>
</comment>
<evidence type="ECO:0000259" key="11">
    <source>
        <dbReference type="SMART" id="SM01166"/>
    </source>
</evidence>
<protein>
    <recommendedName>
        <fullName evidence="9">Coronin</fullName>
    </recommendedName>
</protein>
<accession>A0A9D4CSN0</accession>
<dbReference type="SMART" id="SM00320">
    <property type="entry name" value="WD40"/>
    <property type="match status" value="3"/>
</dbReference>
<feature type="domain" description="DUF1899" evidence="11">
    <location>
        <begin position="1"/>
        <end position="64"/>
    </location>
</feature>
<dbReference type="InterPro" id="IPR015505">
    <property type="entry name" value="Coronin"/>
</dbReference>
<reference evidence="12" key="1">
    <citation type="journal article" date="2019" name="bioRxiv">
        <title>The Genome of the Zebra Mussel, Dreissena polymorpha: A Resource for Invasive Species Research.</title>
        <authorList>
            <person name="McCartney M.A."/>
            <person name="Auch B."/>
            <person name="Kono T."/>
            <person name="Mallez S."/>
            <person name="Zhang Y."/>
            <person name="Obille A."/>
            <person name="Becker A."/>
            <person name="Abrahante J.E."/>
            <person name="Garbe J."/>
            <person name="Badalamenti J.P."/>
            <person name="Herman A."/>
            <person name="Mangelson H."/>
            <person name="Liachko I."/>
            <person name="Sullivan S."/>
            <person name="Sone E.D."/>
            <person name="Koren S."/>
            <person name="Silverstein K.A.T."/>
            <person name="Beckman K.B."/>
            <person name="Gohl D.M."/>
        </authorList>
    </citation>
    <scope>NUCLEOTIDE SEQUENCE</scope>
    <source>
        <strain evidence="12">Duluth1</strain>
        <tissue evidence="12">Whole animal</tissue>
    </source>
</reference>
<gene>
    <name evidence="12" type="ORF">DPMN_056137</name>
</gene>
<evidence type="ECO:0000256" key="5">
    <source>
        <dbReference type="ARBA" id="ARBA00022737"/>
    </source>
</evidence>
<keyword evidence="13" id="KW-1185">Reference proteome</keyword>
<dbReference type="InterPro" id="IPR015048">
    <property type="entry name" value="DUF1899"/>
</dbReference>
<dbReference type="PROSITE" id="PS50294">
    <property type="entry name" value="WD_REPEATS_REGION"/>
    <property type="match status" value="1"/>
</dbReference>
<proteinExistence type="inferred from homology"/>
<keyword evidence="3" id="KW-0963">Cytoplasm</keyword>
<comment type="function">
    <text evidence="7">F-actin regulator involved in anterograde Golgi to endosome transport: upon ubiquitination via 'Lys-33'-linked ubiquitin chains by the BCR(KLHL20) E3 ubiquitin ligase complex, interacts with EPS15 and localizes to the trans-Golgi network, where it promotes actin polymerization, thereby facilitating post-Golgi trafficking. May play a role in the maintenance of the Golgi apparatus morphology.</text>
</comment>
<comment type="subcellular location">
    <subcellularLocation>
        <location evidence="1">Cytoplasm</location>
    </subcellularLocation>
</comment>
<comment type="caution">
    <text evidence="12">The sequence shown here is derived from an EMBL/GenBank/DDBJ whole genome shotgun (WGS) entry which is preliminary data.</text>
</comment>
<dbReference type="PROSITE" id="PS50082">
    <property type="entry name" value="WD_REPEATS_2"/>
    <property type="match status" value="2"/>
</dbReference>
<evidence type="ECO:0000256" key="2">
    <source>
        <dbReference type="ARBA" id="ARBA00009482"/>
    </source>
</evidence>
<feature type="region of interest" description="Disordered" evidence="10">
    <location>
        <begin position="394"/>
        <end position="425"/>
    </location>
</feature>
<dbReference type="GO" id="GO:0005737">
    <property type="term" value="C:cytoplasm"/>
    <property type="evidence" value="ECO:0007669"/>
    <property type="project" value="UniProtKB-SubCell"/>
</dbReference>
<dbReference type="Gene3D" id="2.130.10.10">
    <property type="entry name" value="YVTN repeat-like/Quinoprotein amine dehydrogenase"/>
    <property type="match status" value="1"/>
</dbReference>
<dbReference type="Proteomes" id="UP000828390">
    <property type="component" value="Unassembled WGS sequence"/>
</dbReference>